<keyword evidence="10" id="KW-1185">Reference proteome</keyword>
<evidence type="ECO:0000259" key="8">
    <source>
        <dbReference type="Pfam" id="PF00999"/>
    </source>
</evidence>
<protein>
    <submittedName>
        <fullName evidence="9">CPA2 family monovalent cation:H+ antiporter-2</fullName>
    </submittedName>
</protein>
<proteinExistence type="inferred from homology"/>
<dbReference type="GO" id="GO:0016020">
    <property type="term" value="C:membrane"/>
    <property type="evidence" value="ECO:0007669"/>
    <property type="project" value="UniProtKB-SubCell"/>
</dbReference>
<evidence type="ECO:0000256" key="2">
    <source>
        <dbReference type="ARBA" id="ARBA00005551"/>
    </source>
</evidence>
<keyword evidence="6 7" id="KW-0472">Membrane</keyword>
<sequence>MSHGALVLIEIGALLLGIALLGRLAGRLGISPIPLILLGGLAFGEGGLLPFNTGEEFIEIGAEIGVILLLLMLGLEYTPQELMGNLNKSRIAGVWDMVLNATPGALLALALGWGPVAAVALAGITWISSSGVIAKMLHDLGRLSNRETPTVLSILVIEDLAMAFYLPVLTALLIGLDLGASVLTVVIALASVILILYIALRHGHFVSRLVWSKSAEVLLLSILGLTMLVAGLAAQASVSSAVGAFLVGIAISGPVAEHAHRLLMPLRDLFASVFFLFFGLSTDPADLVPMLVPAILLAIVTMGTKLLSGYLAARGAGIAEAGRWRAGFALMPRGEFSIVIAGLAIASGVDRSLAALATAYVLITIIVGPILARLPDAPWFADWTKRIQKERSRKQRLASS</sequence>
<dbReference type="InterPro" id="IPR038770">
    <property type="entry name" value="Na+/solute_symporter_sf"/>
</dbReference>
<evidence type="ECO:0000313" key="10">
    <source>
        <dbReference type="Proteomes" id="UP000537775"/>
    </source>
</evidence>
<keyword evidence="4 7" id="KW-0812">Transmembrane</keyword>
<dbReference type="EMBL" id="JACHML010000001">
    <property type="protein sequence ID" value="MBB6390432.1"/>
    <property type="molecule type" value="Genomic_DNA"/>
</dbReference>
<comment type="subcellular location">
    <subcellularLocation>
        <location evidence="1">Membrane</location>
        <topology evidence="1">Multi-pass membrane protein</topology>
    </subcellularLocation>
</comment>
<dbReference type="InterPro" id="IPR006153">
    <property type="entry name" value="Cation/H_exchanger_TM"/>
</dbReference>
<dbReference type="Proteomes" id="UP000537775">
    <property type="component" value="Unassembled WGS sequence"/>
</dbReference>
<keyword evidence="5 7" id="KW-1133">Transmembrane helix</keyword>
<dbReference type="RefSeq" id="WP_184749681.1">
    <property type="nucleotide sequence ID" value="NZ_BAAAJR010000003.1"/>
</dbReference>
<evidence type="ECO:0000256" key="1">
    <source>
        <dbReference type="ARBA" id="ARBA00004141"/>
    </source>
</evidence>
<feature type="transmembrane region" description="Helical" evidence="7">
    <location>
        <begin position="150"/>
        <end position="174"/>
    </location>
</feature>
<reference evidence="9 10" key="1">
    <citation type="submission" date="2020-08" db="EMBL/GenBank/DDBJ databases">
        <title>Sequencing the genomes of 1000 actinobacteria strains.</title>
        <authorList>
            <person name="Klenk H.-P."/>
        </authorList>
    </citation>
    <scope>NUCLEOTIDE SEQUENCE [LARGE SCALE GENOMIC DNA]</scope>
    <source>
        <strain evidence="9 10">DSM 12511</strain>
    </source>
</reference>
<keyword evidence="3" id="KW-0813">Transport</keyword>
<feature type="transmembrane region" description="Helical" evidence="7">
    <location>
        <begin position="353"/>
        <end position="372"/>
    </location>
</feature>
<evidence type="ECO:0000256" key="6">
    <source>
        <dbReference type="ARBA" id="ARBA00023136"/>
    </source>
</evidence>
<feature type="transmembrane region" description="Helical" evidence="7">
    <location>
        <begin position="328"/>
        <end position="347"/>
    </location>
</feature>
<dbReference type="AlphaFoldDB" id="A0A7X0FMV7"/>
<feature type="transmembrane region" description="Helical" evidence="7">
    <location>
        <begin position="180"/>
        <end position="198"/>
    </location>
</feature>
<evidence type="ECO:0000256" key="5">
    <source>
        <dbReference type="ARBA" id="ARBA00022989"/>
    </source>
</evidence>
<feature type="transmembrane region" description="Helical" evidence="7">
    <location>
        <begin position="210"/>
        <end position="230"/>
    </location>
</feature>
<feature type="transmembrane region" description="Helical" evidence="7">
    <location>
        <begin position="57"/>
        <end position="79"/>
    </location>
</feature>
<dbReference type="PANTHER" id="PTHR42751:SF6">
    <property type="entry name" value="CONSERVED INTEGRAL MEMBRANE TRANSPORT PROTEIN-RELATED"/>
    <property type="match status" value="1"/>
</dbReference>
<dbReference type="PANTHER" id="PTHR42751">
    <property type="entry name" value="SODIUM/HYDROGEN EXCHANGER FAMILY/TRKA DOMAIN PROTEIN"/>
    <property type="match status" value="1"/>
</dbReference>
<dbReference type="Pfam" id="PF00999">
    <property type="entry name" value="Na_H_Exchanger"/>
    <property type="match status" value="1"/>
</dbReference>
<dbReference type="GO" id="GO:1902600">
    <property type="term" value="P:proton transmembrane transport"/>
    <property type="evidence" value="ECO:0007669"/>
    <property type="project" value="InterPro"/>
</dbReference>
<dbReference type="Gene3D" id="1.20.1530.20">
    <property type="match status" value="1"/>
</dbReference>
<gene>
    <name evidence="9" type="ORF">HD594_000745</name>
</gene>
<evidence type="ECO:0000256" key="4">
    <source>
        <dbReference type="ARBA" id="ARBA00022692"/>
    </source>
</evidence>
<feature type="transmembrane region" description="Helical" evidence="7">
    <location>
        <begin position="33"/>
        <end position="51"/>
    </location>
</feature>
<evidence type="ECO:0000313" key="9">
    <source>
        <dbReference type="EMBL" id="MBB6390432.1"/>
    </source>
</evidence>
<feature type="transmembrane region" description="Helical" evidence="7">
    <location>
        <begin position="287"/>
        <end position="307"/>
    </location>
</feature>
<feature type="transmembrane region" description="Helical" evidence="7">
    <location>
        <begin position="6"/>
        <end position="26"/>
    </location>
</feature>
<comment type="similarity">
    <text evidence="2">Belongs to the monovalent cation:proton antiporter 2 (CPA2) transporter (TC 2.A.37) family.</text>
</comment>
<accession>A0A7X0FMV7</accession>
<feature type="domain" description="Cation/H+ exchanger transmembrane" evidence="8">
    <location>
        <begin position="18"/>
        <end position="371"/>
    </location>
</feature>
<evidence type="ECO:0000256" key="7">
    <source>
        <dbReference type="SAM" id="Phobius"/>
    </source>
</evidence>
<dbReference type="GO" id="GO:0015297">
    <property type="term" value="F:antiporter activity"/>
    <property type="evidence" value="ECO:0007669"/>
    <property type="project" value="InterPro"/>
</dbReference>
<comment type="caution">
    <text evidence="9">The sequence shown here is derived from an EMBL/GenBank/DDBJ whole genome shotgun (WGS) entry which is preliminary data.</text>
</comment>
<evidence type="ECO:0000256" key="3">
    <source>
        <dbReference type="ARBA" id="ARBA00022448"/>
    </source>
</evidence>
<name>A0A7X0FMV7_9MICO</name>
<organism evidence="9 10">
    <name type="scientific">Microbacterium thalassium</name>
    <dbReference type="NCBI Taxonomy" id="362649"/>
    <lineage>
        <taxon>Bacteria</taxon>
        <taxon>Bacillati</taxon>
        <taxon>Actinomycetota</taxon>
        <taxon>Actinomycetes</taxon>
        <taxon>Micrococcales</taxon>
        <taxon>Microbacteriaceae</taxon>
        <taxon>Microbacterium</taxon>
    </lineage>
</organism>